<dbReference type="AlphaFoldDB" id="A0A061B937"/>
<dbReference type="OrthoDB" id="2152680at2759"/>
<dbReference type="Pfam" id="PF14831">
    <property type="entry name" value="DUF4484"/>
    <property type="match status" value="2"/>
</dbReference>
<dbReference type="PhylomeDB" id="A0A061B937"/>
<reference evidence="2" key="1">
    <citation type="journal article" date="2014" name="Genome Announc.">
        <title>Genome sequence of the yeast Cyberlindnera fabianii (Hansenula fabianii).</title>
        <authorList>
            <person name="Freel K.C."/>
            <person name="Sarilar V."/>
            <person name="Neuveglise C."/>
            <person name="Devillers H."/>
            <person name="Friedrich A."/>
            <person name="Schacherer J."/>
        </authorList>
    </citation>
    <scope>NUCLEOTIDE SEQUENCE</scope>
    <source>
        <strain evidence="2">YJS4271</strain>
    </source>
</reference>
<dbReference type="InterPro" id="IPR053056">
    <property type="entry name" value="Lipid_Metab_Assoc_Protein"/>
</dbReference>
<name>A0A061B937_CYBFA</name>
<dbReference type="InterPro" id="IPR028115">
    <property type="entry name" value="DUF4484"/>
</dbReference>
<feature type="domain" description="DUF4484" evidence="1">
    <location>
        <begin position="456"/>
        <end position="506"/>
    </location>
</feature>
<dbReference type="PANTHER" id="PTHR28153:SF1">
    <property type="entry name" value="DUF4484 DOMAIN-CONTAINING PROTEIN"/>
    <property type="match status" value="1"/>
</dbReference>
<sequence>MSSPSHTKTPPRIVTTPSIKQSSVRAYYPVTPSSQPTPLCAVFLAQFNVHTGYELKWSKALDDVSLKGVEYKALPSGLHAVEKDVISFVQPKTPGGDELLYGVSVFRQNKDTARLDDRETVKMFSLGVLMDVSKHKTSMSWKPSSYSCGLEYIEQLSGMLASWDEEDGMGVFEKFFEDNSKAEYLFSPRTPKGSSSKKSQSQKRHHYLLKSDALLRDLGPLVFTVWKASILRKRILIFDAGSVEESCALSYCLSILSTIPHEILTLLPDETKPLHYLQPLYSLGVNDIDWLSKVPFTGFTGSSTDEILMYKKQLYDIAVVLGKNEPPKVLPSEALAPGATNIEPLKATQRDLKRFNIIVREFELQKDPSEISPSWWVDVTERITFRQMAWSGLYWWASAGEKERLEDEEDAEGLTEVADVNADDVERALYIVGYFQSITRRIFRGVMDVISNHEGGEDDIITFEFAEVNEMGLDPYSNEDLRFVVDLVKCWFGRDAKVGSSLANLCCM</sequence>
<proteinExistence type="predicted"/>
<dbReference type="EMBL" id="LK052897">
    <property type="protein sequence ID" value="CDR43410.1"/>
    <property type="molecule type" value="Genomic_DNA"/>
</dbReference>
<accession>A0A061B937</accession>
<dbReference type="InterPro" id="IPR018626">
    <property type="entry name" value="LCHN/Anr2"/>
</dbReference>
<dbReference type="Pfam" id="PF09804">
    <property type="entry name" value="DENND11"/>
    <property type="match status" value="1"/>
</dbReference>
<evidence type="ECO:0000313" key="2">
    <source>
        <dbReference type="EMBL" id="CDR43410.1"/>
    </source>
</evidence>
<evidence type="ECO:0000259" key="1">
    <source>
        <dbReference type="Pfam" id="PF14831"/>
    </source>
</evidence>
<organism evidence="2">
    <name type="scientific">Cyberlindnera fabianii</name>
    <name type="common">Yeast</name>
    <name type="synonym">Hansenula fabianii</name>
    <dbReference type="NCBI Taxonomy" id="36022"/>
    <lineage>
        <taxon>Eukaryota</taxon>
        <taxon>Fungi</taxon>
        <taxon>Dikarya</taxon>
        <taxon>Ascomycota</taxon>
        <taxon>Saccharomycotina</taxon>
        <taxon>Saccharomycetes</taxon>
        <taxon>Phaffomycetales</taxon>
        <taxon>Phaffomycetaceae</taxon>
        <taxon>Cyberlindnera</taxon>
    </lineage>
</organism>
<protein>
    <submittedName>
        <fullName evidence="2">CYFA0S12e00232g1_1</fullName>
    </submittedName>
</protein>
<gene>
    <name evidence="2" type="ORF">CYFA0S_12e00232g</name>
</gene>
<dbReference type="GO" id="GO:0005811">
    <property type="term" value="C:lipid droplet"/>
    <property type="evidence" value="ECO:0007669"/>
    <property type="project" value="TreeGrafter"/>
</dbReference>
<feature type="domain" description="DUF4484" evidence="1">
    <location>
        <begin position="381"/>
        <end position="454"/>
    </location>
</feature>
<dbReference type="PANTHER" id="PTHR28153">
    <property type="entry name" value="PROTEIN, PUTATIVE-RELATED"/>
    <property type="match status" value="1"/>
</dbReference>